<evidence type="ECO:0000256" key="5">
    <source>
        <dbReference type="ARBA" id="ARBA00023242"/>
    </source>
</evidence>
<dbReference type="STRING" id="299467.A0A443SLQ4"/>
<dbReference type="Pfam" id="PF14598">
    <property type="entry name" value="PAS_11"/>
    <property type="match status" value="1"/>
</dbReference>
<comment type="subcellular location">
    <subcellularLocation>
        <location evidence="1">Nucleus</location>
    </subcellularLocation>
</comment>
<feature type="compositionally biased region" description="Basic and acidic residues" evidence="7">
    <location>
        <begin position="779"/>
        <end position="801"/>
    </location>
</feature>
<dbReference type="AlphaFoldDB" id="A0A443SLQ4"/>
<dbReference type="SUPFAM" id="SSF55785">
    <property type="entry name" value="PYP-like sensor domain (PAS domain)"/>
    <property type="match status" value="1"/>
</dbReference>
<dbReference type="GO" id="GO:0005737">
    <property type="term" value="C:cytoplasm"/>
    <property type="evidence" value="ECO:0007669"/>
    <property type="project" value="TreeGrafter"/>
</dbReference>
<evidence type="ECO:0000256" key="6">
    <source>
        <dbReference type="ARBA" id="ARBA00040849"/>
    </source>
</evidence>
<dbReference type="InterPro" id="IPR035965">
    <property type="entry name" value="PAS-like_dom_sf"/>
</dbReference>
<gene>
    <name evidence="9" type="ORF">B4U80_09406</name>
</gene>
<reference evidence="9 10" key="1">
    <citation type="journal article" date="2018" name="Gigascience">
        <title>Genomes of trombidid mites reveal novel predicted allergens and laterally-transferred genes associated with secondary metabolism.</title>
        <authorList>
            <person name="Dong X."/>
            <person name="Chaisiri K."/>
            <person name="Xia D."/>
            <person name="Armstrong S.D."/>
            <person name="Fang Y."/>
            <person name="Donnelly M.J."/>
            <person name="Kadowaki T."/>
            <person name="McGarry J.W."/>
            <person name="Darby A.C."/>
            <person name="Makepeace B.L."/>
        </authorList>
    </citation>
    <scope>NUCLEOTIDE SEQUENCE [LARGE SCALE GENOMIC DNA]</scope>
    <source>
        <strain evidence="9">UoL-UT</strain>
    </source>
</reference>
<accession>A0A443SLQ4</accession>
<feature type="domain" description="PAS" evidence="8">
    <location>
        <begin position="265"/>
        <end position="311"/>
    </location>
</feature>
<dbReference type="VEuPathDB" id="VectorBase:LDEU003583"/>
<name>A0A443SLQ4_9ACAR</name>
<organism evidence="9 10">
    <name type="scientific">Leptotrombidium deliense</name>
    <dbReference type="NCBI Taxonomy" id="299467"/>
    <lineage>
        <taxon>Eukaryota</taxon>
        <taxon>Metazoa</taxon>
        <taxon>Ecdysozoa</taxon>
        <taxon>Arthropoda</taxon>
        <taxon>Chelicerata</taxon>
        <taxon>Arachnida</taxon>
        <taxon>Acari</taxon>
        <taxon>Acariformes</taxon>
        <taxon>Trombidiformes</taxon>
        <taxon>Prostigmata</taxon>
        <taxon>Anystina</taxon>
        <taxon>Parasitengona</taxon>
        <taxon>Trombiculoidea</taxon>
        <taxon>Trombiculidae</taxon>
        <taxon>Leptotrombidium</taxon>
    </lineage>
</organism>
<evidence type="ECO:0000256" key="1">
    <source>
        <dbReference type="ARBA" id="ARBA00004123"/>
    </source>
</evidence>
<keyword evidence="2" id="KW-0597">Phosphoprotein</keyword>
<dbReference type="Proteomes" id="UP000288716">
    <property type="component" value="Unassembled WGS sequence"/>
</dbReference>
<dbReference type="GO" id="GO:0000976">
    <property type="term" value="F:transcription cis-regulatory region binding"/>
    <property type="evidence" value="ECO:0007669"/>
    <property type="project" value="TreeGrafter"/>
</dbReference>
<dbReference type="OrthoDB" id="7788983at2759"/>
<dbReference type="GO" id="GO:0043153">
    <property type="term" value="P:entrainment of circadian clock by photoperiod"/>
    <property type="evidence" value="ECO:0007669"/>
    <property type="project" value="TreeGrafter"/>
</dbReference>
<dbReference type="GO" id="GO:0005634">
    <property type="term" value="C:nucleus"/>
    <property type="evidence" value="ECO:0007669"/>
    <property type="project" value="UniProtKB-SubCell"/>
</dbReference>
<proteinExistence type="predicted"/>
<dbReference type="PANTHER" id="PTHR11269">
    <property type="entry name" value="PERIOD CIRCADIAN PROTEIN"/>
    <property type="match status" value="1"/>
</dbReference>
<dbReference type="InterPro" id="IPR050760">
    <property type="entry name" value="Period_circadian_regulator"/>
</dbReference>
<evidence type="ECO:0000256" key="7">
    <source>
        <dbReference type="SAM" id="MobiDB-lite"/>
    </source>
</evidence>
<feature type="compositionally biased region" description="Low complexity" evidence="7">
    <location>
        <begin position="554"/>
        <end position="564"/>
    </location>
</feature>
<dbReference type="GO" id="GO:0001222">
    <property type="term" value="F:transcription corepressor binding"/>
    <property type="evidence" value="ECO:0007669"/>
    <property type="project" value="TreeGrafter"/>
</dbReference>
<evidence type="ECO:0000256" key="4">
    <source>
        <dbReference type="ARBA" id="ARBA00023108"/>
    </source>
</evidence>
<dbReference type="EMBL" id="NCKV01001365">
    <property type="protein sequence ID" value="RWS28457.1"/>
    <property type="molecule type" value="Genomic_DNA"/>
</dbReference>
<evidence type="ECO:0000259" key="8">
    <source>
        <dbReference type="PROSITE" id="PS50112"/>
    </source>
</evidence>
<keyword evidence="10" id="KW-1185">Reference proteome</keyword>
<dbReference type="GO" id="GO:0000122">
    <property type="term" value="P:negative regulation of transcription by RNA polymerase II"/>
    <property type="evidence" value="ECO:0007669"/>
    <property type="project" value="TreeGrafter"/>
</dbReference>
<sequence length="801" mass="90322">MKIVHEELKEPSYGWTPEYLSKGPLEHKKSKTSFSEHGNQFKRNRFNTRELESSFTSFKVVNPEAIDAQEARSFSLVISLHDATVLHASNSIIDALGFPKDMLNGQCLLNYLYPRDKPTFSNYLSQALQSRFAMSANQPKRDKFTFYVRFREYMSLKKGFGIVNRKATYKPFQLTCTTRDVLMGKVQHSQRKYSLEKNDHLNAYEDENEECDGDDQYEDEELCNMFQTVCLVVTAALVKSAYQVPNEVSPAMTPFTTRHTSSCHFSYIDSSAVSYLGYLPQDLIGYSVFDFYKCEDFDLLREVYETLTCENSRLFRSNPYSFKAFNGDFVTLETDWSCFTNPWSKKIEFVVGQHRVLSGPSNPDVFKEPECLKDKNQVLNDTFENVNKFQDEIKLLLNAPIKKCKSSTTEQDIRRKRKLAMFVSNIIDGIGNNETDASLPVHCTSSLDSPDTPAVGESRAEYCELQESYQETRLLDNIERFFRSNPKSHCPPSERNSSSTDNSSPDGDSNESSEGTSNTPSSDSVQKQEKKKAHFSIDLENSHKHGKKNSLIKTTSAVTSTSTSLPLTEDVLHLHEKNVMKEFLKNPTAIRSTATRIVSPNKENPNNKLKRTWTPDTIFKHSKKHQKIQRNEKVKALKGSQTDEKSENINVPFSIASLIIPLPLTPAADGNRLCPSCHFIGSSPQLFMPIIPIVIGADLASGTDVGNHLDPKAHSESMVTRKRSIEVQTDTELEKNDKLNDQSMLSASNTNSSSGSGNEMVVSSSSDSDGLKSKQKHSTSKEEKCANKSPSRDYCTREAVE</sequence>
<dbReference type="PANTHER" id="PTHR11269:SF16">
    <property type="entry name" value="PERIOD CIRCADIAN PROTEIN"/>
    <property type="match status" value="1"/>
</dbReference>
<keyword evidence="4" id="KW-0090">Biological rhythms</keyword>
<evidence type="ECO:0000313" key="10">
    <source>
        <dbReference type="Proteomes" id="UP000288716"/>
    </source>
</evidence>
<dbReference type="Gene3D" id="3.30.450.20">
    <property type="entry name" value="PAS domain"/>
    <property type="match status" value="2"/>
</dbReference>
<feature type="compositionally biased region" description="Low complexity" evidence="7">
    <location>
        <begin position="493"/>
        <end position="507"/>
    </location>
</feature>
<feature type="region of interest" description="Disordered" evidence="7">
    <location>
        <begin position="483"/>
        <end position="564"/>
    </location>
</feature>
<feature type="compositionally biased region" description="Low complexity" evidence="7">
    <location>
        <begin position="746"/>
        <end position="768"/>
    </location>
</feature>
<evidence type="ECO:0000256" key="3">
    <source>
        <dbReference type="ARBA" id="ARBA00022737"/>
    </source>
</evidence>
<keyword evidence="5" id="KW-0539">Nucleus</keyword>
<feature type="region of interest" description="Disordered" evidence="7">
    <location>
        <begin position="707"/>
        <end position="801"/>
    </location>
</feature>
<dbReference type="FunFam" id="3.30.450.20:FF:000066">
    <property type="entry name" value="Period circadian protein"/>
    <property type="match status" value="1"/>
</dbReference>
<dbReference type="SMART" id="SM00091">
    <property type="entry name" value="PAS"/>
    <property type="match status" value="2"/>
</dbReference>
<dbReference type="GO" id="GO:0032922">
    <property type="term" value="P:circadian regulation of gene expression"/>
    <property type="evidence" value="ECO:0007669"/>
    <property type="project" value="TreeGrafter"/>
</dbReference>
<dbReference type="PROSITE" id="PS50112">
    <property type="entry name" value="PAS"/>
    <property type="match status" value="2"/>
</dbReference>
<dbReference type="CDD" id="cd00130">
    <property type="entry name" value="PAS"/>
    <property type="match status" value="1"/>
</dbReference>
<feature type="domain" description="PAS" evidence="8">
    <location>
        <begin position="82"/>
        <end position="131"/>
    </location>
</feature>
<comment type="caution">
    <text evidence="9">The sequence shown here is derived from an EMBL/GenBank/DDBJ whole genome shotgun (WGS) entry which is preliminary data.</text>
</comment>
<feature type="compositionally biased region" description="Polar residues" evidence="7">
    <location>
        <begin position="512"/>
        <end position="525"/>
    </location>
</feature>
<evidence type="ECO:0000313" key="9">
    <source>
        <dbReference type="EMBL" id="RWS28457.1"/>
    </source>
</evidence>
<keyword evidence="3" id="KW-0677">Repeat</keyword>
<protein>
    <recommendedName>
        <fullName evidence="6">Period circadian protein</fullName>
    </recommendedName>
</protein>
<evidence type="ECO:0000256" key="2">
    <source>
        <dbReference type="ARBA" id="ARBA00022553"/>
    </source>
</evidence>
<dbReference type="InterPro" id="IPR000014">
    <property type="entry name" value="PAS"/>
</dbReference>